<accession>A0A6I6F5I7</accession>
<dbReference type="GO" id="GO:0016020">
    <property type="term" value="C:membrane"/>
    <property type="evidence" value="ECO:0007669"/>
    <property type="project" value="TreeGrafter"/>
</dbReference>
<keyword evidence="4" id="KW-1185">Reference proteome</keyword>
<dbReference type="InterPro" id="IPR050266">
    <property type="entry name" value="AB_hydrolase_sf"/>
</dbReference>
<dbReference type="SUPFAM" id="SSF53474">
    <property type="entry name" value="alpha/beta-Hydrolases"/>
    <property type="match status" value="1"/>
</dbReference>
<gene>
    <name evidence="3" type="ORF">GOM49_11610</name>
</gene>
<protein>
    <submittedName>
        <fullName evidence="3">Alpha/beta fold hydrolase</fullName>
    </submittedName>
</protein>
<dbReference type="AlphaFoldDB" id="A0A6I6F5I7"/>
<dbReference type="Proteomes" id="UP000422764">
    <property type="component" value="Chromosome"/>
</dbReference>
<name>A0A6I6F5I7_9CLOT</name>
<organism evidence="3 4">
    <name type="scientific">Clostridium bovifaecis</name>
    <dbReference type="NCBI Taxonomy" id="2184719"/>
    <lineage>
        <taxon>Bacteria</taxon>
        <taxon>Bacillati</taxon>
        <taxon>Bacillota</taxon>
        <taxon>Clostridia</taxon>
        <taxon>Eubacteriales</taxon>
        <taxon>Clostridiaceae</taxon>
        <taxon>Clostridium</taxon>
    </lineage>
</organism>
<feature type="domain" description="AB hydrolase-1" evidence="2">
    <location>
        <begin position="29"/>
        <end position="283"/>
    </location>
</feature>
<dbReference type="EMBL" id="CP046522">
    <property type="protein sequence ID" value="QGU95648.1"/>
    <property type="molecule type" value="Genomic_DNA"/>
</dbReference>
<dbReference type="InterPro" id="IPR000073">
    <property type="entry name" value="AB_hydrolase_1"/>
</dbReference>
<dbReference type="Gene3D" id="3.40.50.1820">
    <property type="entry name" value="alpha/beta hydrolase"/>
    <property type="match status" value="1"/>
</dbReference>
<evidence type="ECO:0000313" key="3">
    <source>
        <dbReference type="EMBL" id="QGU95648.1"/>
    </source>
</evidence>
<dbReference type="InterPro" id="IPR029058">
    <property type="entry name" value="AB_hydrolase_fold"/>
</dbReference>
<dbReference type="InterPro" id="IPR000639">
    <property type="entry name" value="Epox_hydrolase-like"/>
</dbReference>
<evidence type="ECO:0000256" key="1">
    <source>
        <dbReference type="ARBA" id="ARBA00022801"/>
    </source>
</evidence>
<dbReference type="PANTHER" id="PTHR43798">
    <property type="entry name" value="MONOACYLGLYCEROL LIPASE"/>
    <property type="match status" value="1"/>
</dbReference>
<dbReference type="PRINTS" id="PR00111">
    <property type="entry name" value="ABHYDROLASE"/>
</dbReference>
<sequence length="297" mass="33362">MLKEILLNTVKIQNGETIAYRESGSGDKILILIHGNMTSSKHWDLLIESLPENYKIYAPDLRGMGMSSYNNEINSIKDFSEDVKAFLHALGLKEVYIAGWSTGGCVAMQLAADYPESIKKLILVESGGIKGYPVFKKDENGKPIFTQLISTKEELSKDFVQVLPILNAYARRDKEFLKTIWKTTIYTHNEPSSEKFDEYMEDMMTQRNLVDLDYALITFNISHEHNGVVPGNGDVDKIICPTLILQGERDMVVPPVMGQDIKDGIGDNATLTMLPCGHSPLIDCLDRLTEEIVHFTK</sequence>
<evidence type="ECO:0000313" key="4">
    <source>
        <dbReference type="Proteomes" id="UP000422764"/>
    </source>
</evidence>
<dbReference type="GO" id="GO:0016787">
    <property type="term" value="F:hydrolase activity"/>
    <property type="evidence" value="ECO:0007669"/>
    <property type="project" value="UniProtKB-KW"/>
</dbReference>
<keyword evidence="1 3" id="KW-0378">Hydrolase</keyword>
<evidence type="ECO:0000259" key="2">
    <source>
        <dbReference type="Pfam" id="PF00561"/>
    </source>
</evidence>
<proteinExistence type="predicted"/>
<dbReference type="Pfam" id="PF00561">
    <property type="entry name" value="Abhydrolase_1"/>
    <property type="match status" value="1"/>
</dbReference>
<reference evidence="3 4" key="1">
    <citation type="submission" date="2019-12" db="EMBL/GenBank/DDBJ databases">
        <title>Genome sequenceing of Clostridium bovifaecis.</title>
        <authorList>
            <person name="Yao Y."/>
        </authorList>
    </citation>
    <scope>NUCLEOTIDE SEQUENCE [LARGE SCALE GENOMIC DNA]</scope>
    <source>
        <strain evidence="3 4">BXX</strain>
    </source>
</reference>
<dbReference type="PRINTS" id="PR00412">
    <property type="entry name" value="EPOXHYDRLASE"/>
</dbReference>
<dbReference type="PANTHER" id="PTHR43798:SF31">
    <property type="entry name" value="AB HYDROLASE SUPERFAMILY PROTEIN YCLE"/>
    <property type="match status" value="1"/>
</dbReference>